<dbReference type="PRINTS" id="PR01078">
    <property type="entry name" value="AMINACHANNEL"/>
</dbReference>
<reference evidence="15" key="1">
    <citation type="submission" date="2023-06" db="EMBL/GenBank/DDBJ databases">
        <authorList>
            <person name="Delattre M."/>
        </authorList>
    </citation>
    <scope>NUCLEOTIDE SEQUENCE</scope>
    <source>
        <strain evidence="15">AF72</strain>
    </source>
</reference>
<keyword evidence="6 14" id="KW-1133">Transmembrane helix</keyword>
<accession>A0AA36CIJ0</accession>
<dbReference type="EMBL" id="CATQJA010002102">
    <property type="protein sequence ID" value="CAJ0569722.1"/>
    <property type="molecule type" value="Genomic_DNA"/>
</dbReference>
<evidence type="ECO:0000256" key="2">
    <source>
        <dbReference type="ARBA" id="ARBA00007193"/>
    </source>
</evidence>
<evidence type="ECO:0000313" key="16">
    <source>
        <dbReference type="Proteomes" id="UP001177023"/>
    </source>
</evidence>
<comment type="caution">
    <text evidence="15">The sequence shown here is derived from an EMBL/GenBank/DDBJ whole genome shotgun (WGS) entry which is preliminary data.</text>
</comment>
<evidence type="ECO:0000256" key="5">
    <source>
        <dbReference type="ARBA" id="ARBA00022692"/>
    </source>
</evidence>
<evidence type="ECO:0000256" key="6">
    <source>
        <dbReference type="ARBA" id="ARBA00022989"/>
    </source>
</evidence>
<keyword evidence="11 13" id="KW-0739">Sodium transport</keyword>
<feature type="transmembrane region" description="Helical" evidence="14">
    <location>
        <begin position="97"/>
        <end position="119"/>
    </location>
</feature>
<keyword evidence="16" id="KW-1185">Reference proteome</keyword>
<dbReference type="AlphaFoldDB" id="A0AA36CIJ0"/>
<proteinExistence type="inferred from homology"/>
<comment type="subcellular location">
    <subcellularLocation>
        <location evidence="1">Membrane</location>
        <topology evidence="1">Multi-pass membrane protein</topology>
    </subcellularLocation>
</comment>
<evidence type="ECO:0000256" key="7">
    <source>
        <dbReference type="ARBA" id="ARBA00023053"/>
    </source>
</evidence>
<evidence type="ECO:0000313" key="15">
    <source>
        <dbReference type="EMBL" id="CAJ0569722.1"/>
    </source>
</evidence>
<evidence type="ECO:0000256" key="9">
    <source>
        <dbReference type="ARBA" id="ARBA00023136"/>
    </source>
</evidence>
<evidence type="ECO:0000256" key="11">
    <source>
        <dbReference type="ARBA" id="ARBA00023201"/>
    </source>
</evidence>
<dbReference type="Gene3D" id="1.10.287.770">
    <property type="entry name" value="YojJ-like"/>
    <property type="match status" value="1"/>
</dbReference>
<organism evidence="15 16">
    <name type="scientific">Mesorhabditis spiculigera</name>
    <dbReference type="NCBI Taxonomy" id="96644"/>
    <lineage>
        <taxon>Eukaryota</taxon>
        <taxon>Metazoa</taxon>
        <taxon>Ecdysozoa</taxon>
        <taxon>Nematoda</taxon>
        <taxon>Chromadorea</taxon>
        <taxon>Rhabditida</taxon>
        <taxon>Rhabditina</taxon>
        <taxon>Rhabditomorpha</taxon>
        <taxon>Rhabditoidea</taxon>
        <taxon>Rhabditidae</taxon>
        <taxon>Mesorhabditinae</taxon>
        <taxon>Mesorhabditis</taxon>
    </lineage>
</organism>
<dbReference type="GO" id="GO:0005886">
    <property type="term" value="C:plasma membrane"/>
    <property type="evidence" value="ECO:0007669"/>
    <property type="project" value="TreeGrafter"/>
</dbReference>
<dbReference type="PANTHER" id="PTHR11690:SF296">
    <property type="entry name" value="DEGENERIN-LIKE PROTEIN DEL-10"/>
    <property type="match status" value="1"/>
</dbReference>
<keyword evidence="4 13" id="KW-0894">Sodium channel</keyword>
<gene>
    <name evidence="15" type="ORF">MSPICULIGERA_LOCUS8188</name>
</gene>
<evidence type="ECO:0000256" key="10">
    <source>
        <dbReference type="ARBA" id="ARBA00023180"/>
    </source>
</evidence>
<keyword evidence="12 13" id="KW-0407">Ion channel</keyword>
<dbReference type="InterPro" id="IPR001873">
    <property type="entry name" value="ENaC"/>
</dbReference>
<dbReference type="PANTHER" id="PTHR11690">
    <property type="entry name" value="AMILORIDE-SENSITIVE SODIUM CHANNEL-RELATED"/>
    <property type="match status" value="1"/>
</dbReference>
<name>A0AA36CIJ0_9BILA</name>
<protein>
    <submittedName>
        <fullName evidence="15">Uncharacterized protein</fullName>
    </submittedName>
</protein>
<evidence type="ECO:0000256" key="12">
    <source>
        <dbReference type="ARBA" id="ARBA00023303"/>
    </source>
</evidence>
<sequence length="153" mass="17660">MDSHTTENRASLQQCIVEFRKLLPGKVERLQTGYQRLADAYRELYVDHFLKYWDSFQVGEDFARKNLAVVNIYVQSNTIEIWTQSWRHTFWTLSCNLGGALGLFVGASIASILEFIYIFGKYLQKKKRQAIAKHAEAAKAEDGDERQHAKELA</sequence>
<keyword evidence="9 14" id="KW-0472">Membrane</keyword>
<evidence type="ECO:0000256" key="14">
    <source>
        <dbReference type="SAM" id="Phobius"/>
    </source>
</evidence>
<keyword evidence="7" id="KW-0915">Sodium</keyword>
<dbReference type="GO" id="GO:0015280">
    <property type="term" value="F:ligand-gated sodium channel activity"/>
    <property type="evidence" value="ECO:0007669"/>
    <property type="project" value="TreeGrafter"/>
</dbReference>
<evidence type="ECO:0000256" key="1">
    <source>
        <dbReference type="ARBA" id="ARBA00004141"/>
    </source>
</evidence>
<comment type="similarity">
    <text evidence="2 13">Belongs to the amiloride-sensitive sodium channel (TC 1.A.6) family.</text>
</comment>
<evidence type="ECO:0000256" key="3">
    <source>
        <dbReference type="ARBA" id="ARBA00022448"/>
    </source>
</evidence>
<evidence type="ECO:0000256" key="8">
    <source>
        <dbReference type="ARBA" id="ARBA00023065"/>
    </source>
</evidence>
<dbReference type="Proteomes" id="UP001177023">
    <property type="component" value="Unassembled WGS sequence"/>
</dbReference>
<keyword evidence="10" id="KW-0325">Glycoprotein</keyword>
<keyword evidence="3 13" id="KW-0813">Transport</keyword>
<keyword evidence="8 13" id="KW-0406">Ion transport</keyword>
<evidence type="ECO:0000256" key="13">
    <source>
        <dbReference type="RuleBase" id="RU000679"/>
    </source>
</evidence>
<keyword evidence="5 13" id="KW-0812">Transmembrane</keyword>
<feature type="non-terminal residue" evidence="15">
    <location>
        <position position="1"/>
    </location>
</feature>
<dbReference type="Pfam" id="PF00858">
    <property type="entry name" value="ASC"/>
    <property type="match status" value="1"/>
</dbReference>
<evidence type="ECO:0000256" key="4">
    <source>
        <dbReference type="ARBA" id="ARBA00022461"/>
    </source>
</evidence>